<evidence type="ECO:0000256" key="2">
    <source>
        <dbReference type="ARBA" id="ARBA00022603"/>
    </source>
</evidence>
<dbReference type="EMBL" id="FNHQ01000007">
    <property type="protein sequence ID" value="SDM47361.1"/>
    <property type="molecule type" value="Genomic_DNA"/>
</dbReference>
<evidence type="ECO:0000313" key="5">
    <source>
        <dbReference type="EMBL" id="SDM47361.1"/>
    </source>
</evidence>
<dbReference type="InterPro" id="IPR001537">
    <property type="entry name" value="SpoU_MeTrfase"/>
</dbReference>
<dbReference type="InterPro" id="IPR029026">
    <property type="entry name" value="tRNA_m1G_MTases_N"/>
</dbReference>
<dbReference type="InterPro" id="IPR029064">
    <property type="entry name" value="Ribosomal_eL30-like_sf"/>
</dbReference>
<organism evidence="5 6">
    <name type="scientific">Megasphaera paucivorans</name>
    <dbReference type="NCBI Taxonomy" id="349095"/>
    <lineage>
        <taxon>Bacteria</taxon>
        <taxon>Bacillati</taxon>
        <taxon>Bacillota</taxon>
        <taxon>Negativicutes</taxon>
        <taxon>Veillonellales</taxon>
        <taxon>Veillonellaceae</taxon>
        <taxon>Megasphaera</taxon>
    </lineage>
</organism>
<dbReference type="GO" id="GO:0006396">
    <property type="term" value="P:RNA processing"/>
    <property type="evidence" value="ECO:0007669"/>
    <property type="project" value="InterPro"/>
</dbReference>
<dbReference type="Gene3D" id="3.40.1280.10">
    <property type="match status" value="1"/>
</dbReference>
<feature type="domain" description="RNA 2-O ribose methyltransferase substrate binding" evidence="4">
    <location>
        <begin position="53"/>
        <end position="129"/>
    </location>
</feature>
<dbReference type="GO" id="GO:0003723">
    <property type="term" value="F:RNA binding"/>
    <property type="evidence" value="ECO:0007669"/>
    <property type="project" value="InterPro"/>
</dbReference>
<evidence type="ECO:0000313" key="6">
    <source>
        <dbReference type="Proteomes" id="UP000199309"/>
    </source>
</evidence>
<evidence type="ECO:0000259" key="4">
    <source>
        <dbReference type="SMART" id="SM00967"/>
    </source>
</evidence>
<dbReference type="GO" id="GO:0008173">
    <property type="term" value="F:RNA methyltransferase activity"/>
    <property type="evidence" value="ECO:0007669"/>
    <property type="project" value="InterPro"/>
</dbReference>
<dbReference type="AlphaFoldDB" id="A0A1G9TI13"/>
<dbReference type="Proteomes" id="UP000199309">
    <property type="component" value="Unassembled WGS sequence"/>
</dbReference>
<dbReference type="InterPro" id="IPR013123">
    <property type="entry name" value="SpoU_subst-bd"/>
</dbReference>
<dbReference type="SUPFAM" id="SSF55315">
    <property type="entry name" value="L30e-like"/>
    <property type="match status" value="1"/>
</dbReference>
<dbReference type="SUPFAM" id="SSF75217">
    <property type="entry name" value="alpha/beta knot"/>
    <property type="match status" value="1"/>
</dbReference>
<dbReference type="SMART" id="SM00967">
    <property type="entry name" value="SpoU_sub_bind"/>
    <property type="match status" value="1"/>
</dbReference>
<dbReference type="PANTHER" id="PTHR43191:SF2">
    <property type="entry name" value="RRNA METHYLTRANSFERASE 3, MITOCHONDRIAL"/>
    <property type="match status" value="1"/>
</dbReference>
<dbReference type="PANTHER" id="PTHR43191">
    <property type="entry name" value="RRNA METHYLTRANSFERASE 3"/>
    <property type="match status" value="1"/>
</dbReference>
<sequence length="295" mass="32642">MQYPGAGIALFYTGGEYGEGYKMKEISSKDNQWVKLACSLKTKKGRQEQRRVLVEGIRIISDAAVHGIQDVTCFISSKGLQRKGASLLQEKGKQLGWRFFFVTDGVYDKLKDTQNSQGIAAILPFFEYAAADVVKLSDMRLILYLQAIQDPGNLGTIIRTAAAGNVAAIFLSPDSVDLYNDKTMRSAMGALFKIPVVQHVELSAVLHFCKVSGRRLLGTSPHGKKSYADMEYSQPIVLAFGNEGNGLTENFLQACDELITIPMCHDTESLNLSMSVGIVIYKAWEMQEFREDSDD</sequence>
<evidence type="ECO:0000256" key="3">
    <source>
        <dbReference type="ARBA" id="ARBA00022679"/>
    </source>
</evidence>
<dbReference type="Pfam" id="PF00588">
    <property type="entry name" value="SpoU_methylase"/>
    <property type="match status" value="1"/>
</dbReference>
<evidence type="ECO:0000256" key="1">
    <source>
        <dbReference type="ARBA" id="ARBA00007228"/>
    </source>
</evidence>
<dbReference type="Gene3D" id="3.30.1330.30">
    <property type="match status" value="1"/>
</dbReference>
<keyword evidence="6" id="KW-1185">Reference proteome</keyword>
<dbReference type="GO" id="GO:0032259">
    <property type="term" value="P:methylation"/>
    <property type="evidence" value="ECO:0007669"/>
    <property type="project" value="UniProtKB-KW"/>
</dbReference>
<keyword evidence="2 5" id="KW-0489">Methyltransferase</keyword>
<comment type="similarity">
    <text evidence="1">Belongs to the class IV-like SAM-binding methyltransferase superfamily. RNA methyltransferase TrmH family.</text>
</comment>
<protein>
    <submittedName>
        <fullName evidence="5">RNA methyltransferase, TrmH family</fullName>
    </submittedName>
</protein>
<accession>A0A1G9TI13</accession>
<dbReference type="STRING" id="349095.SAMN05660299_00951"/>
<proteinExistence type="inferred from homology"/>
<name>A0A1G9TI13_9FIRM</name>
<dbReference type="Pfam" id="PF22435">
    <property type="entry name" value="MRM3-like_sub_bind"/>
    <property type="match status" value="1"/>
</dbReference>
<reference evidence="5 6" key="1">
    <citation type="submission" date="2016-10" db="EMBL/GenBank/DDBJ databases">
        <authorList>
            <person name="de Groot N.N."/>
        </authorList>
    </citation>
    <scope>NUCLEOTIDE SEQUENCE [LARGE SCALE GENOMIC DNA]</scope>
    <source>
        <strain evidence="5 6">DSM 16981</strain>
    </source>
</reference>
<dbReference type="InterPro" id="IPR029028">
    <property type="entry name" value="Alpha/beta_knot_MTases"/>
</dbReference>
<dbReference type="GO" id="GO:0005737">
    <property type="term" value="C:cytoplasm"/>
    <property type="evidence" value="ECO:0007669"/>
    <property type="project" value="UniProtKB-ARBA"/>
</dbReference>
<keyword evidence="3 5" id="KW-0808">Transferase</keyword>
<dbReference type="InterPro" id="IPR053888">
    <property type="entry name" value="MRM3-like_sub_bind"/>
</dbReference>
<dbReference type="CDD" id="cd18095">
    <property type="entry name" value="SpoU-like_rRNA-MTase"/>
    <property type="match status" value="1"/>
</dbReference>
<dbReference type="InterPro" id="IPR051259">
    <property type="entry name" value="rRNA_Methyltransferase"/>
</dbReference>
<gene>
    <name evidence="5" type="ORF">SAMN05660299_00951</name>
</gene>